<proteinExistence type="predicted"/>
<dbReference type="InterPro" id="IPR015252">
    <property type="entry name" value="BRCA2_hlx"/>
</dbReference>
<reference evidence="5" key="1">
    <citation type="submission" date="2025-08" db="UniProtKB">
        <authorList>
            <consortium name="RefSeq"/>
        </authorList>
    </citation>
    <scope>IDENTIFICATION</scope>
    <source>
        <tissue evidence="5">Gonads</tissue>
    </source>
</reference>
<dbReference type="GO" id="GO:0006355">
    <property type="term" value="P:regulation of DNA-templated transcription"/>
    <property type="evidence" value="ECO:0007669"/>
    <property type="project" value="TreeGrafter"/>
</dbReference>
<dbReference type="GO" id="GO:0005634">
    <property type="term" value="C:nucleus"/>
    <property type="evidence" value="ECO:0007669"/>
    <property type="project" value="TreeGrafter"/>
</dbReference>
<dbReference type="SUPFAM" id="SSF81872">
    <property type="entry name" value="BRCA2 helical domain"/>
    <property type="match status" value="1"/>
</dbReference>
<dbReference type="InterPro" id="IPR015188">
    <property type="entry name" value="BRCA2_OB_3"/>
</dbReference>
<organism evidence="4 5">
    <name type="scientific">Sitophilus oryzae</name>
    <name type="common">Rice weevil</name>
    <name type="synonym">Curculio oryzae</name>
    <dbReference type="NCBI Taxonomy" id="7048"/>
    <lineage>
        <taxon>Eukaryota</taxon>
        <taxon>Metazoa</taxon>
        <taxon>Ecdysozoa</taxon>
        <taxon>Arthropoda</taxon>
        <taxon>Hexapoda</taxon>
        <taxon>Insecta</taxon>
        <taxon>Pterygota</taxon>
        <taxon>Neoptera</taxon>
        <taxon>Endopterygota</taxon>
        <taxon>Coleoptera</taxon>
        <taxon>Polyphaga</taxon>
        <taxon>Cucujiformia</taxon>
        <taxon>Curculionidae</taxon>
        <taxon>Dryophthorinae</taxon>
        <taxon>Sitophilus</taxon>
    </lineage>
</organism>
<dbReference type="PANTHER" id="PTHR11289">
    <property type="entry name" value="BREAST CANCER TYPE 2 SUSCEPTIBILITY PROTEIN BRCA2"/>
    <property type="match status" value="1"/>
</dbReference>
<dbReference type="Pfam" id="PF09103">
    <property type="entry name" value="BRCA-2_OB1"/>
    <property type="match status" value="1"/>
</dbReference>
<dbReference type="InterPro" id="IPR015525">
    <property type="entry name" value="BRCA2"/>
</dbReference>
<evidence type="ECO:0000259" key="2">
    <source>
        <dbReference type="Pfam" id="PF09104"/>
    </source>
</evidence>
<dbReference type="GO" id="GO:0000724">
    <property type="term" value="P:double-strand break repair via homologous recombination"/>
    <property type="evidence" value="ECO:0007669"/>
    <property type="project" value="InterPro"/>
</dbReference>
<evidence type="ECO:0000259" key="1">
    <source>
        <dbReference type="Pfam" id="PF09103"/>
    </source>
</evidence>
<feature type="domain" description="Breast cancer type 2 susceptibility protein helical" evidence="3">
    <location>
        <begin position="31"/>
        <end position="113"/>
    </location>
</feature>
<dbReference type="GeneID" id="115880908"/>
<gene>
    <name evidence="5" type="primary">LOC115880908</name>
</gene>
<dbReference type="PANTHER" id="PTHR11289:SF0">
    <property type="entry name" value="BREAST CANCER TYPE 2 SUSCEPTIBILITY PROTEIN"/>
    <property type="match status" value="1"/>
</dbReference>
<dbReference type="SUPFAM" id="SSF50249">
    <property type="entry name" value="Nucleic acid-binding proteins"/>
    <property type="match status" value="3"/>
</dbReference>
<dbReference type="InterPro" id="IPR012340">
    <property type="entry name" value="NA-bd_OB-fold"/>
</dbReference>
<dbReference type="KEGG" id="soy:115880908"/>
<dbReference type="Proteomes" id="UP000504635">
    <property type="component" value="Unplaced"/>
</dbReference>
<keyword evidence="4" id="KW-1185">Reference proteome</keyword>
<dbReference type="InParanoid" id="A0A6J2XSV1"/>
<evidence type="ECO:0000313" key="4">
    <source>
        <dbReference type="Proteomes" id="UP000504635"/>
    </source>
</evidence>
<protein>
    <submittedName>
        <fullName evidence="5">Breast cancer type 2 susceptibility protein homolog</fullName>
    </submittedName>
</protein>
<dbReference type="Pfam" id="PF09104">
    <property type="entry name" value="BRCA-2_OB3"/>
    <property type="match status" value="1"/>
</dbReference>
<dbReference type="AlphaFoldDB" id="A0A6J2XSV1"/>
<feature type="domain" description="BRCA2 OB3" evidence="2">
    <location>
        <begin position="457"/>
        <end position="592"/>
    </location>
</feature>
<dbReference type="CDD" id="cd04493">
    <property type="entry name" value="BRCA2DBD_OB1"/>
    <property type="match status" value="1"/>
</dbReference>
<dbReference type="Gene3D" id="2.40.50.140">
    <property type="entry name" value="Nucleic acid-binding proteins"/>
    <property type="match status" value="3"/>
</dbReference>
<dbReference type="Pfam" id="PF09169">
    <property type="entry name" value="BRCA-2_helical"/>
    <property type="match status" value="1"/>
</dbReference>
<sequence>MDGGLINQVNPQNAHLVHFVLDKRISHQRTQDGAIIVSNTDNRVGVSEIEHSFKILEGVDPNLIPNGWIKNHFKWIVWKLASYERTCKKFEGCLNLENIIQQLKYRYDMEIDRVKRSALRKIFEKDDCPKKTMVLCVSKIVKNNDTYELELTDGWYPIRTVIDKPLSDQVVKNKIRLGVKLITSGAELVNCEGCFPLEAPDTTFLKINYNSTRRAIWWAQLGYQKNATPFPIPISSINFEGGRVGCVRCTIFRVYPVTYLEKNNNRHVRRNQRAEELCDHNFESNRLKEIEKINNRKQNSSRNNLSVQINNKLLKDIRNIKEPDVLYEICKNAEAEDLQDLSTEQQDLLNDYVKKKIAVEQHEALKQMNDIHKLIPNRSTTAVLKIKILDTSCTSNKSYDLHIWNPQESHFLELKEGNIITVYNVSCSSKWGLTTSHSTQFLREPKMENNTYTPFERKVTRIRDLQKFQSLLSNFNEFDTVGLPIMKTVNNSQELWIADSDKNLLRVKIFEPPDKILLLDKVEVGRPISLCNLTFESICDKYAYAIGDFHTTVSRYPQSKYLQDELNELENILKTTDLKSIVEICKSRICNIIGPTAEKLNSDIDEMACSQMTATDFVLLQCVDNLI</sequence>
<dbReference type="InterPro" id="IPR036315">
    <property type="entry name" value="BRCA2_hlx_sf"/>
</dbReference>
<dbReference type="OrthoDB" id="21095at2759"/>
<dbReference type="RefSeq" id="XP_030754096.1">
    <property type="nucleotide sequence ID" value="XM_030898236.1"/>
</dbReference>
<feature type="domain" description="BRCA2 OB1" evidence="1">
    <location>
        <begin position="117"/>
        <end position="225"/>
    </location>
</feature>
<evidence type="ECO:0000313" key="5">
    <source>
        <dbReference type="RefSeq" id="XP_030754096.1"/>
    </source>
</evidence>
<accession>A0A6J2XSV1</accession>
<dbReference type="InterPro" id="IPR015187">
    <property type="entry name" value="BRCA2_OB_1"/>
</dbReference>
<name>A0A6J2XSV1_SITOR</name>
<evidence type="ECO:0000259" key="3">
    <source>
        <dbReference type="Pfam" id="PF09169"/>
    </source>
</evidence>